<evidence type="ECO:0000256" key="2">
    <source>
        <dbReference type="ARBA" id="ARBA00023015"/>
    </source>
</evidence>
<evidence type="ECO:0000256" key="5">
    <source>
        <dbReference type="ARBA" id="ARBA00074140"/>
    </source>
</evidence>
<dbReference type="CDD" id="cd06124">
    <property type="entry name" value="cupin_NimR-like_N"/>
    <property type="match status" value="1"/>
</dbReference>
<reference evidence="9 10" key="1">
    <citation type="submission" date="2016-10" db="EMBL/GenBank/DDBJ databases">
        <authorList>
            <person name="de Groot N.N."/>
        </authorList>
    </citation>
    <scope>NUCLEOTIDE SEQUENCE [LARGE SCALE GENOMIC DNA]</scope>
    <source>
        <strain evidence="9 10">CGMCC 4.3510</strain>
    </source>
</reference>
<dbReference type="SUPFAM" id="SSF46689">
    <property type="entry name" value="Homeodomain-like"/>
    <property type="match status" value="1"/>
</dbReference>
<dbReference type="InterPro" id="IPR018060">
    <property type="entry name" value="HTH_AraC"/>
</dbReference>
<accession>A0A1I2BBI4</accession>
<dbReference type="InterPro" id="IPR014710">
    <property type="entry name" value="RmlC-like_jellyroll"/>
</dbReference>
<dbReference type="PROSITE" id="PS00041">
    <property type="entry name" value="HTH_ARAC_FAMILY_1"/>
    <property type="match status" value="1"/>
</dbReference>
<keyword evidence="10" id="KW-1185">Reference proteome</keyword>
<dbReference type="STRING" id="380248.SAMN05216251_103424"/>
<dbReference type="SMART" id="SM00342">
    <property type="entry name" value="HTH_ARAC"/>
    <property type="match status" value="1"/>
</dbReference>
<dbReference type="FunFam" id="1.10.10.60:FF:000132">
    <property type="entry name" value="AraC family transcriptional regulator"/>
    <property type="match status" value="1"/>
</dbReference>
<dbReference type="Pfam" id="PF02311">
    <property type="entry name" value="AraC_binding"/>
    <property type="match status" value="1"/>
</dbReference>
<evidence type="ECO:0000313" key="9">
    <source>
        <dbReference type="EMBL" id="SFE53248.1"/>
    </source>
</evidence>
<evidence type="ECO:0000256" key="4">
    <source>
        <dbReference type="ARBA" id="ARBA00023163"/>
    </source>
</evidence>
<keyword evidence="2" id="KW-0805">Transcription regulation</keyword>
<gene>
    <name evidence="9" type="ORF">SAMN05216251_103424</name>
</gene>
<evidence type="ECO:0000256" key="6">
    <source>
        <dbReference type="ARBA" id="ARBA00079449"/>
    </source>
</evidence>
<dbReference type="PANTHER" id="PTHR11019:SF199">
    <property type="entry name" value="HTH-TYPE TRANSCRIPTIONAL REGULATOR NIMR"/>
    <property type="match status" value="1"/>
</dbReference>
<dbReference type="GO" id="GO:0003700">
    <property type="term" value="F:DNA-binding transcription factor activity"/>
    <property type="evidence" value="ECO:0007669"/>
    <property type="project" value="InterPro"/>
</dbReference>
<dbReference type="Gene3D" id="1.10.10.60">
    <property type="entry name" value="Homeodomain-like"/>
    <property type="match status" value="1"/>
</dbReference>
<dbReference type="AlphaFoldDB" id="A0A1I2BBI4"/>
<dbReference type="GO" id="GO:0043565">
    <property type="term" value="F:sequence-specific DNA binding"/>
    <property type="evidence" value="ECO:0007669"/>
    <property type="project" value="InterPro"/>
</dbReference>
<feature type="domain" description="HTH araC/xylS-type" evidence="8">
    <location>
        <begin position="165"/>
        <end position="262"/>
    </location>
</feature>
<organism evidence="9 10">
    <name type="scientific">Actinacidiphila alni</name>
    <dbReference type="NCBI Taxonomy" id="380248"/>
    <lineage>
        <taxon>Bacteria</taxon>
        <taxon>Bacillati</taxon>
        <taxon>Actinomycetota</taxon>
        <taxon>Actinomycetes</taxon>
        <taxon>Kitasatosporales</taxon>
        <taxon>Streptomycetaceae</taxon>
        <taxon>Actinacidiphila</taxon>
    </lineage>
</organism>
<dbReference type="RefSeq" id="WP_407640631.1">
    <property type="nucleotide sequence ID" value="NZ_FONG01000003.1"/>
</dbReference>
<evidence type="ECO:0000256" key="3">
    <source>
        <dbReference type="ARBA" id="ARBA00023125"/>
    </source>
</evidence>
<dbReference type="Proteomes" id="UP000199323">
    <property type="component" value="Unassembled WGS sequence"/>
</dbReference>
<dbReference type="EMBL" id="FONG01000003">
    <property type="protein sequence ID" value="SFE53248.1"/>
    <property type="molecule type" value="Genomic_DNA"/>
</dbReference>
<evidence type="ECO:0000259" key="8">
    <source>
        <dbReference type="PROSITE" id="PS01124"/>
    </source>
</evidence>
<protein>
    <recommendedName>
        <fullName evidence="5">HTH-type transcriptional regulator RipA</fullName>
    </recommendedName>
    <alternativeName>
        <fullName evidence="6">Repressor of iron proteins A</fullName>
    </alternativeName>
</protein>
<dbReference type="PANTHER" id="PTHR11019">
    <property type="entry name" value="HTH-TYPE TRANSCRIPTIONAL REGULATOR NIMR"/>
    <property type="match status" value="1"/>
</dbReference>
<dbReference type="Pfam" id="PF12833">
    <property type="entry name" value="HTH_18"/>
    <property type="match status" value="1"/>
</dbReference>
<evidence type="ECO:0000313" key="10">
    <source>
        <dbReference type="Proteomes" id="UP000199323"/>
    </source>
</evidence>
<evidence type="ECO:0000256" key="1">
    <source>
        <dbReference type="ARBA" id="ARBA00022491"/>
    </source>
</evidence>
<sequence length="265" mass="28921">MSPNRQAAVDRSAERAAPPPARAEALRVVNFDMARGQRFGEHEHDVHQLVWAPTGVLAVDIGAHSWVLPPTLALWIPAAVPHTTSASREARMRSVYVQPDRCPVTWAQPTVVAVGPLLRELITHLADPDLESDPRTRAEAVMFDLLRPVGVTTIDLPMPRDGRARRVAEALLAVPADHRPLEDWGREVGASARTLARLFSAETGMSFGRWRTRARLRASLEHMAGNRPLAAVALQVGYSTPSSFIAAFRQETGRTPGAYFAASAP</sequence>
<dbReference type="Gene3D" id="2.60.120.10">
    <property type="entry name" value="Jelly Rolls"/>
    <property type="match status" value="1"/>
</dbReference>
<dbReference type="InterPro" id="IPR011051">
    <property type="entry name" value="RmlC_Cupin_sf"/>
</dbReference>
<dbReference type="PROSITE" id="PS01124">
    <property type="entry name" value="HTH_ARAC_FAMILY_2"/>
    <property type="match status" value="1"/>
</dbReference>
<name>A0A1I2BBI4_9ACTN</name>
<feature type="region of interest" description="Disordered" evidence="7">
    <location>
        <begin position="1"/>
        <end position="20"/>
    </location>
</feature>
<keyword evidence="4" id="KW-0804">Transcription</keyword>
<dbReference type="InterPro" id="IPR009057">
    <property type="entry name" value="Homeodomain-like_sf"/>
</dbReference>
<dbReference type="InterPro" id="IPR018062">
    <property type="entry name" value="HTH_AraC-typ_CS"/>
</dbReference>
<keyword evidence="1" id="KW-0678">Repressor</keyword>
<keyword evidence="3 9" id="KW-0238">DNA-binding</keyword>
<evidence type="ECO:0000256" key="7">
    <source>
        <dbReference type="SAM" id="MobiDB-lite"/>
    </source>
</evidence>
<dbReference type="SUPFAM" id="SSF51182">
    <property type="entry name" value="RmlC-like cupins"/>
    <property type="match status" value="1"/>
</dbReference>
<dbReference type="InterPro" id="IPR003313">
    <property type="entry name" value="AraC-bd"/>
</dbReference>
<proteinExistence type="predicted"/>